<dbReference type="EMBL" id="GBRH01172189">
    <property type="protein sequence ID" value="JAE25707.1"/>
    <property type="molecule type" value="Transcribed_RNA"/>
</dbReference>
<protein>
    <submittedName>
        <fullName evidence="1">Uncharacterized protein</fullName>
    </submittedName>
</protein>
<dbReference type="AlphaFoldDB" id="A0A0A9GMK4"/>
<reference evidence="1" key="2">
    <citation type="journal article" date="2015" name="Data Brief">
        <title>Shoot transcriptome of the giant reed, Arundo donax.</title>
        <authorList>
            <person name="Barrero R.A."/>
            <person name="Guerrero F.D."/>
            <person name="Moolhuijzen P."/>
            <person name="Goolsby J.A."/>
            <person name="Tidwell J."/>
            <person name="Bellgard S.E."/>
            <person name="Bellgard M.I."/>
        </authorList>
    </citation>
    <scope>NUCLEOTIDE SEQUENCE</scope>
    <source>
        <tissue evidence="1">Shoot tissue taken approximately 20 cm above the soil surface</tissue>
    </source>
</reference>
<reference evidence="1" key="1">
    <citation type="submission" date="2014-09" db="EMBL/GenBank/DDBJ databases">
        <authorList>
            <person name="Magalhaes I.L.F."/>
            <person name="Oliveira U."/>
            <person name="Santos F.R."/>
            <person name="Vidigal T.H.D.A."/>
            <person name="Brescovit A.D."/>
            <person name="Santos A.J."/>
        </authorList>
    </citation>
    <scope>NUCLEOTIDE SEQUENCE</scope>
    <source>
        <tissue evidence="1">Shoot tissue taken approximately 20 cm above the soil surface</tissue>
    </source>
</reference>
<name>A0A0A9GMK4_ARUDO</name>
<sequence>MNPQNHGLRCIRREGKHGTEDWRNGLNFFKKGQRGIWLHLQYLHQLL</sequence>
<proteinExistence type="predicted"/>
<accession>A0A0A9GMK4</accession>
<organism evidence="1">
    <name type="scientific">Arundo donax</name>
    <name type="common">Giant reed</name>
    <name type="synonym">Donax arundinaceus</name>
    <dbReference type="NCBI Taxonomy" id="35708"/>
    <lineage>
        <taxon>Eukaryota</taxon>
        <taxon>Viridiplantae</taxon>
        <taxon>Streptophyta</taxon>
        <taxon>Embryophyta</taxon>
        <taxon>Tracheophyta</taxon>
        <taxon>Spermatophyta</taxon>
        <taxon>Magnoliopsida</taxon>
        <taxon>Liliopsida</taxon>
        <taxon>Poales</taxon>
        <taxon>Poaceae</taxon>
        <taxon>PACMAD clade</taxon>
        <taxon>Arundinoideae</taxon>
        <taxon>Arundineae</taxon>
        <taxon>Arundo</taxon>
    </lineage>
</organism>
<evidence type="ECO:0000313" key="1">
    <source>
        <dbReference type="EMBL" id="JAE25707.1"/>
    </source>
</evidence>